<gene>
    <name evidence="1" type="ORF">STAS_08340</name>
</gene>
<evidence type="ECO:0000313" key="2">
    <source>
        <dbReference type="Proteomes" id="UP000325081"/>
    </source>
</evidence>
<dbReference type="Proteomes" id="UP000325081">
    <property type="component" value="Unassembled WGS sequence"/>
</dbReference>
<keyword evidence="2" id="KW-1185">Reference proteome</keyword>
<protein>
    <submittedName>
        <fullName evidence="1">Cytochrome P450</fullName>
    </submittedName>
</protein>
<sequence length="111" mass="12663">MPQNYPRKAHYMPTQMINLCEGITTVGSQSWKLRRSTSHQNAMSDHQRLFKTPENTPKSTLRMSTFPASGHGLSRLAGVDFLRCTHTEDVDLRRLTSSALMVWRVDWDGSV</sequence>
<dbReference type="EMBL" id="BKCP01004583">
    <property type="protein sequence ID" value="GER32284.1"/>
    <property type="molecule type" value="Genomic_DNA"/>
</dbReference>
<comment type="caution">
    <text evidence="1">The sequence shown here is derived from an EMBL/GenBank/DDBJ whole genome shotgun (WGS) entry which is preliminary data.</text>
</comment>
<proteinExistence type="predicted"/>
<reference evidence="2" key="1">
    <citation type="journal article" date="2019" name="Curr. Biol.">
        <title>Genome Sequence of Striga asiatica Provides Insight into the Evolution of Plant Parasitism.</title>
        <authorList>
            <person name="Yoshida S."/>
            <person name="Kim S."/>
            <person name="Wafula E.K."/>
            <person name="Tanskanen J."/>
            <person name="Kim Y.M."/>
            <person name="Honaas L."/>
            <person name="Yang Z."/>
            <person name="Spallek T."/>
            <person name="Conn C.E."/>
            <person name="Ichihashi Y."/>
            <person name="Cheong K."/>
            <person name="Cui S."/>
            <person name="Der J.P."/>
            <person name="Gundlach H."/>
            <person name="Jiao Y."/>
            <person name="Hori C."/>
            <person name="Ishida J.K."/>
            <person name="Kasahara H."/>
            <person name="Kiba T."/>
            <person name="Kim M.S."/>
            <person name="Koo N."/>
            <person name="Laohavisit A."/>
            <person name="Lee Y.H."/>
            <person name="Lumba S."/>
            <person name="McCourt P."/>
            <person name="Mortimer J.C."/>
            <person name="Mutuku J.M."/>
            <person name="Nomura T."/>
            <person name="Sasaki-Sekimoto Y."/>
            <person name="Seto Y."/>
            <person name="Wang Y."/>
            <person name="Wakatake T."/>
            <person name="Sakakibara H."/>
            <person name="Demura T."/>
            <person name="Yamaguchi S."/>
            <person name="Yoneyama K."/>
            <person name="Manabe R.I."/>
            <person name="Nelson D.C."/>
            <person name="Schulman A.H."/>
            <person name="Timko M.P."/>
            <person name="dePamphilis C.W."/>
            <person name="Choi D."/>
            <person name="Shirasu K."/>
        </authorList>
    </citation>
    <scope>NUCLEOTIDE SEQUENCE [LARGE SCALE GENOMIC DNA]</scope>
    <source>
        <strain evidence="2">cv. UVA1</strain>
    </source>
</reference>
<dbReference type="AlphaFoldDB" id="A0A5A7PHU6"/>
<name>A0A5A7PHU6_STRAF</name>
<evidence type="ECO:0000313" key="1">
    <source>
        <dbReference type="EMBL" id="GER32284.1"/>
    </source>
</evidence>
<organism evidence="1 2">
    <name type="scientific">Striga asiatica</name>
    <name type="common">Asiatic witchweed</name>
    <name type="synonym">Buchnera asiatica</name>
    <dbReference type="NCBI Taxonomy" id="4170"/>
    <lineage>
        <taxon>Eukaryota</taxon>
        <taxon>Viridiplantae</taxon>
        <taxon>Streptophyta</taxon>
        <taxon>Embryophyta</taxon>
        <taxon>Tracheophyta</taxon>
        <taxon>Spermatophyta</taxon>
        <taxon>Magnoliopsida</taxon>
        <taxon>eudicotyledons</taxon>
        <taxon>Gunneridae</taxon>
        <taxon>Pentapetalae</taxon>
        <taxon>asterids</taxon>
        <taxon>lamiids</taxon>
        <taxon>Lamiales</taxon>
        <taxon>Orobanchaceae</taxon>
        <taxon>Buchnereae</taxon>
        <taxon>Striga</taxon>
    </lineage>
</organism>
<accession>A0A5A7PHU6</accession>